<dbReference type="AlphaFoldDB" id="F4N2J7"/>
<protein>
    <recommendedName>
        <fullName evidence="2">Tail fiber protein</fullName>
    </recommendedName>
</protein>
<dbReference type="EMBL" id="FR718687">
    <property type="protein sequence ID" value="CBX72305.1"/>
    <property type="molecule type" value="Genomic_DNA"/>
</dbReference>
<evidence type="ECO:0008006" key="2">
    <source>
        <dbReference type="Google" id="ProtNLM"/>
    </source>
</evidence>
<reference evidence="1" key="1">
    <citation type="journal article" date="2011" name="BMC Genomics">
        <title>Shotgun sequencing of Yersinia enterocolitica strain W22703 (biotype 2, serotype O:9): genomic evidence for oscillation between invertebrates and mammals.</title>
        <authorList>
            <person name="Fuchs T.M."/>
            <person name="Brandt K."/>
            <person name="Starke M."/>
            <person name="Rattei T."/>
        </authorList>
    </citation>
    <scope>NUCLEOTIDE SEQUENCE</scope>
</reference>
<proteinExistence type="predicted"/>
<name>F4N2J7_YEREN</name>
<dbReference type="Gene3D" id="6.20.70.20">
    <property type="match status" value="1"/>
</dbReference>
<gene>
    <name evidence="1" type="ORF">YEW_AK02420</name>
</gene>
<organism evidence="1">
    <name type="scientific">Yersinia enterocolitica W22703</name>
    <dbReference type="NCBI Taxonomy" id="913028"/>
    <lineage>
        <taxon>Bacteria</taxon>
        <taxon>Pseudomonadati</taxon>
        <taxon>Pseudomonadota</taxon>
        <taxon>Gammaproteobacteria</taxon>
        <taxon>Enterobacterales</taxon>
        <taxon>Yersiniaceae</taxon>
        <taxon>Yersinia</taxon>
    </lineage>
</organism>
<accession>F4N2J7</accession>
<evidence type="ECO:0000313" key="1">
    <source>
        <dbReference type="EMBL" id="CBX72305.1"/>
    </source>
</evidence>
<sequence length="465" mass="48741">MAVPNQTPYTVYTANGVTTVFPFNFMVFSATDLAVSINGTVLSSGFTVSGVGIVNGGAVTFLTPPASGVTVMLARVMPLVRVTEYQDNGDLLAATVNKDFDRIWMVLQGQAVDHSLALSRPSIAYDYYAGRGYRITNIAAPINDQDATTKSYVDALAHSNDQHTLRVPESVVGVIPSVALRSNKLLGFSDSGEPVAIDAASGSAADVLIKLAKPTGADLVGYSTGTVKSGLDNAISILNTNIQLPGNLGVKGLEVHPMGSNPTEGGQIDLYDKADARAAFIDIDSGGNFRVVTESLGVTLSINRTTGNIVIPKALTAAGILKGYGIIAEGTVYAGNTAAWLAADGNVYGSVWGGYLSTYLSNRTEHRVRAWAAVQGNGTIISSFGFAAINRTNVGGYNFTMSTSNGAYAVTVGINGGSQNGALNAHSANIWNRTPNSFSIQNANDSGTQYNWIDWPEFYVIVVGP</sequence>